<evidence type="ECO:0000313" key="5">
    <source>
        <dbReference type="Proteomes" id="UP000516656"/>
    </source>
</evidence>
<dbReference type="InterPro" id="IPR021735">
    <property type="entry name" value="DUF3306"/>
</dbReference>
<evidence type="ECO:0000313" key="4">
    <source>
        <dbReference type="Proteomes" id="UP000218676"/>
    </source>
</evidence>
<feature type="compositionally biased region" description="Basic residues" evidence="1">
    <location>
        <begin position="237"/>
        <end position="246"/>
    </location>
</feature>
<feature type="compositionally biased region" description="Polar residues" evidence="1">
    <location>
        <begin position="1"/>
        <end position="13"/>
    </location>
</feature>
<evidence type="ECO:0000313" key="3">
    <source>
        <dbReference type="EMBL" id="QOD55386.1"/>
    </source>
</evidence>
<reference evidence="3 5" key="3">
    <citation type="submission" date="2020-09" db="EMBL/GenBank/DDBJ databases">
        <title>Complete, closed and curated genome sequences of Photobacterium damselae subsp. piscicida isolates from Australia indicate localised evolution and additional plasmid-borne pathogenicity mechanisms.</title>
        <authorList>
            <person name="Baseggio L."/>
            <person name="Silayeva O."/>
            <person name="Buller N."/>
            <person name="Landos M."/>
            <person name="Engelstaedter J."/>
            <person name="Barnes A.C."/>
        </authorList>
    </citation>
    <scope>NUCLEOTIDE SEQUENCE [LARGE SCALE GENOMIC DNA]</scope>
    <source>
        <strain evidence="3 5">AS-16-0540-1</strain>
    </source>
</reference>
<feature type="region of interest" description="Disordered" evidence="1">
    <location>
        <begin position="49"/>
        <end position="87"/>
    </location>
</feature>
<dbReference type="EMBL" id="AP018045">
    <property type="protein sequence ID" value="BAX52874.1"/>
    <property type="molecule type" value="Genomic_DNA"/>
</dbReference>
<dbReference type="Proteomes" id="UP000218676">
    <property type="component" value="Chromosome 1"/>
</dbReference>
<gene>
    <name evidence="3" type="ORF">IC627_08320</name>
    <name evidence="2" type="ORF">PDPUS_1_01500</name>
</gene>
<dbReference type="AlphaFoldDB" id="A0A1V1VB63"/>
<organism evidence="2 4">
    <name type="scientific">Photobacterium damsela subsp. piscicida</name>
    <name type="common">Pasteurella piscicida</name>
    <dbReference type="NCBI Taxonomy" id="38294"/>
    <lineage>
        <taxon>Bacteria</taxon>
        <taxon>Pseudomonadati</taxon>
        <taxon>Pseudomonadota</taxon>
        <taxon>Gammaproteobacteria</taxon>
        <taxon>Vibrionales</taxon>
        <taxon>Vibrionaceae</taxon>
        <taxon>Photobacterium</taxon>
    </lineage>
</organism>
<proteinExistence type="predicted"/>
<feature type="compositionally biased region" description="Polar residues" evidence="1">
    <location>
        <begin position="51"/>
        <end position="75"/>
    </location>
</feature>
<protein>
    <submittedName>
        <fullName evidence="3">DUF3306 domain-containing protein</fullName>
    </submittedName>
</protein>
<evidence type="ECO:0000256" key="1">
    <source>
        <dbReference type="SAM" id="MobiDB-lite"/>
    </source>
</evidence>
<reference evidence="2" key="1">
    <citation type="journal article" date="2017" name="Genome Announc.">
        <title>Whole-Genome Sequence of Photobacterium damselae subsp. piscicida Strain 91-197, Isolated from Hybrid Striped Bass (Morone sp.) in the United States.</title>
        <authorList>
            <person name="Teru Y."/>
            <person name="Hikima J."/>
            <person name="Kono T."/>
            <person name="Sakai M."/>
            <person name="Takano T."/>
            <person name="Hawke J.P."/>
            <person name="Takeyama H."/>
            <person name="Aoki T."/>
        </authorList>
    </citation>
    <scope>NUCLEOTIDE SEQUENCE</scope>
    <source>
        <strain evidence="2">91-197</strain>
    </source>
</reference>
<dbReference type="RefSeq" id="WP_086958059.1">
    <property type="nucleotide sequence ID" value="NZ_AP018045.1"/>
</dbReference>
<sequence length="246" mass="27061">MTSNFFQRWSSRKLTAREETPQVEEKKEDSVEIIDDTVAQSLSNAHIDEANASSESTSPCEQSDTSVLDNSVSDNHSSEIDTEVAETEDLTLSDVDKVTFESGAASFLKQGVDKAVKKAALRKLFHSSEYNYISDMDDCTEDFSQLETLSDKVKGELRSWAKEQIDDLLTPEQASDNSQSQAQPAELTKNSVDSSEQLNEQSTDSELSLTTTQTSADSSVESLPTESTQTEDFAAHKATHKPVNKS</sequence>
<feature type="compositionally biased region" description="Basic and acidic residues" evidence="1">
    <location>
        <begin position="15"/>
        <end position="30"/>
    </location>
</feature>
<dbReference type="Proteomes" id="UP000516656">
    <property type="component" value="Chromosome 1"/>
</dbReference>
<feature type="compositionally biased region" description="Polar residues" evidence="1">
    <location>
        <begin position="172"/>
        <end position="231"/>
    </location>
</feature>
<accession>A0A1V1VB63</accession>
<name>A0A1V1VB63_PHODP</name>
<dbReference type="EMBL" id="CP061854">
    <property type="protein sequence ID" value="QOD55386.1"/>
    <property type="molecule type" value="Genomic_DNA"/>
</dbReference>
<reference evidence="4" key="2">
    <citation type="submission" date="2017-05" db="EMBL/GenBank/DDBJ databases">
        <title>Whole genome sequence of fish pathogenic bacteria, Photobacterium damselae subsp. piscicida, strain 91-197, isolated from hybrid striped bass (Morone sp.) in USA.</title>
        <authorList>
            <person name="Teru Y."/>
            <person name="Hikima J."/>
            <person name="Kono T."/>
            <person name="Sakai M."/>
            <person name="Takano T."/>
            <person name="Hawke J.P."/>
            <person name="Takeyama H."/>
            <person name="Aoki T."/>
        </authorList>
    </citation>
    <scope>NUCLEOTIDE SEQUENCE [LARGE SCALE GENOMIC DNA]</scope>
    <source>
        <strain evidence="4">91-197</strain>
    </source>
</reference>
<feature type="region of interest" description="Disordered" evidence="1">
    <location>
        <begin position="1"/>
        <end position="32"/>
    </location>
</feature>
<evidence type="ECO:0000313" key="2">
    <source>
        <dbReference type="EMBL" id="BAX52874.1"/>
    </source>
</evidence>
<dbReference type="Pfam" id="PF11748">
    <property type="entry name" value="DUF3306"/>
    <property type="match status" value="1"/>
</dbReference>
<feature type="region of interest" description="Disordered" evidence="1">
    <location>
        <begin position="168"/>
        <end position="246"/>
    </location>
</feature>